<keyword evidence="2" id="KW-1185">Reference proteome</keyword>
<dbReference type="CTD" id="20324369"/>
<dbReference type="AlphaFoldDB" id="A0A075A260"/>
<proteinExistence type="predicted"/>
<dbReference type="GeneID" id="20324369"/>
<sequence>MTQHDGRMRQCVKTPRTDCVYGCVRQDGGKINAALELLELTSKRNGIQAKLKCEEEWFAKKKSADWHWPVVPDL</sequence>
<evidence type="ECO:0000313" key="2">
    <source>
        <dbReference type="Proteomes" id="UP000054324"/>
    </source>
</evidence>
<gene>
    <name evidence="1" type="ORF">T265_10201</name>
</gene>
<accession>A0A075A260</accession>
<name>A0A075A260_OPIVI</name>
<dbReference type="EMBL" id="KL596963">
    <property type="protein sequence ID" value="KER21489.1"/>
    <property type="molecule type" value="Genomic_DNA"/>
</dbReference>
<reference evidence="1 2" key="1">
    <citation type="submission" date="2013-11" db="EMBL/GenBank/DDBJ databases">
        <title>Opisthorchis viverrini - life in the bile duct.</title>
        <authorList>
            <person name="Young N.D."/>
            <person name="Nagarajan N."/>
            <person name="Lin S.J."/>
            <person name="Korhonen P.K."/>
            <person name="Jex A.R."/>
            <person name="Hall R.S."/>
            <person name="Safavi-Hemami H."/>
            <person name="Kaewkong W."/>
            <person name="Bertrand D."/>
            <person name="Gao S."/>
            <person name="Seet Q."/>
            <person name="Wongkham S."/>
            <person name="Teh B.T."/>
            <person name="Wongkham C."/>
            <person name="Intapan P.M."/>
            <person name="Maleewong W."/>
            <person name="Yang X."/>
            <person name="Hu M."/>
            <person name="Wang Z."/>
            <person name="Hofmann A."/>
            <person name="Sternberg P.W."/>
            <person name="Tan P."/>
            <person name="Wang J."/>
            <person name="Gasser R.B."/>
        </authorList>
    </citation>
    <scope>NUCLEOTIDE SEQUENCE [LARGE SCALE GENOMIC DNA]</scope>
</reference>
<dbReference type="Proteomes" id="UP000054324">
    <property type="component" value="Unassembled WGS sequence"/>
</dbReference>
<evidence type="ECO:0000313" key="1">
    <source>
        <dbReference type="EMBL" id="KER21489.1"/>
    </source>
</evidence>
<protein>
    <submittedName>
        <fullName evidence="1">Uncharacterized protein</fullName>
    </submittedName>
</protein>
<dbReference type="KEGG" id="ovi:T265_10201"/>
<dbReference type="RefSeq" id="XP_009174768.1">
    <property type="nucleotide sequence ID" value="XM_009176504.1"/>
</dbReference>
<organism evidence="1 2">
    <name type="scientific">Opisthorchis viverrini</name>
    <name type="common">Southeast Asian liver fluke</name>
    <dbReference type="NCBI Taxonomy" id="6198"/>
    <lineage>
        <taxon>Eukaryota</taxon>
        <taxon>Metazoa</taxon>
        <taxon>Spiralia</taxon>
        <taxon>Lophotrochozoa</taxon>
        <taxon>Platyhelminthes</taxon>
        <taxon>Trematoda</taxon>
        <taxon>Digenea</taxon>
        <taxon>Opisthorchiida</taxon>
        <taxon>Opisthorchiata</taxon>
        <taxon>Opisthorchiidae</taxon>
        <taxon>Opisthorchis</taxon>
    </lineage>
</organism>